<evidence type="ECO:0000313" key="5">
    <source>
        <dbReference type="EMBL" id="KRN02347.1"/>
    </source>
</evidence>
<keyword evidence="2" id="KW-0812">Transmembrane</keyword>
<feature type="transmembrane region" description="Helical" evidence="2">
    <location>
        <begin position="80"/>
        <end position="100"/>
    </location>
</feature>
<feature type="compositionally biased region" description="Polar residues" evidence="1">
    <location>
        <begin position="293"/>
        <end position="302"/>
    </location>
</feature>
<dbReference type="PANTHER" id="PTHR40038">
    <property type="entry name" value="MEMBRANE-ASSOCIATED PROTEIN TCAA"/>
    <property type="match status" value="1"/>
</dbReference>
<protein>
    <recommendedName>
        <fullName evidence="7">Zinc-ribbon domain-containing protein</fullName>
    </recommendedName>
</protein>
<evidence type="ECO:0008006" key="7">
    <source>
        <dbReference type="Google" id="ProtNLM"/>
    </source>
</evidence>
<keyword evidence="2" id="KW-0472">Membrane</keyword>
<feature type="compositionally biased region" description="Basic residues" evidence="1">
    <location>
        <begin position="47"/>
        <end position="57"/>
    </location>
</feature>
<dbReference type="Pfam" id="PF13248">
    <property type="entry name" value="Zn_ribbon_3"/>
    <property type="match status" value="1"/>
</dbReference>
<feature type="domain" description="Putative zinc-ribbon" evidence="3">
    <location>
        <begin position="4"/>
        <end position="28"/>
    </location>
</feature>
<keyword evidence="6" id="KW-1185">Reference proteome</keyword>
<evidence type="ECO:0000256" key="1">
    <source>
        <dbReference type="SAM" id="MobiDB-lite"/>
    </source>
</evidence>
<feature type="region of interest" description="Disordered" evidence="1">
    <location>
        <begin position="35"/>
        <end position="57"/>
    </location>
</feature>
<evidence type="ECO:0000259" key="4">
    <source>
        <dbReference type="Pfam" id="PF22813"/>
    </source>
</evidence>
<dbReference type="PATRIC" id="fig|1423803.3.peg.2089"/>
<dbReference type="AlphaFoldDB" id="A0A0R2DH59"/>
<evidence type="ECO:0000256" key="2">
    <source>
        <dbReference type="SAM" id="Phobius"/>
    </source>
</evidence>
<dbReference type="Proteomes" id="UP000051589">
    <property type="component" value="Unassembled WGS sequence"/>
</dbReference>
<feature type="region of interest" description="Disordered" evidence="1">
    <location>
        <begin position="272"/>
        <end position="314"/>
    </location>
</feature>
<proteinExistence type="predicted"/>
<dbReference type="STRING" id="1423803.FD13_GL002029"/>
<organism evidence="5 6">
    <name type="scientific">Levilactobacillus senmaizukei DSM 21775 = NBRC 103853</name>
    <dbReference type="NCBI Taxonomy" id="1423803"/>
    <lineage>
        <taxon>Bacteria</taxon>
        <taxon>Bacillati</taxon>
        <taxon>Bacillota</taxon>
        <taxon>Bacilli</taxon>
        <taxon>Lactobacillales</taxon>
        <taxon>Lactobacillaceae</taxon>
        <taxon>Levilactobacillus</taxon>
    </lineage>
</organism>
<name>A0A0R2DH59_9LACO</name>
<evidence type="ECO:0000259" key="3">
    <source>
        <dbReference type="Pfam" id="PF13248"/>
    </source>
</evidence>
<feature type="compositionally biased region" description="Low complexity" evidence="1">
    <location>
        <begin position="278"/>
        <end position="292"/>
    </location>
</feature>
<dbReference type="PANTHER" id="PTHR40038:SF1">
    <property type="entry name" value="MEMBRANE-ASSOCIATED PROTEIN TCAA"/>
    <property type="match status" value="1"/>
</dbReference>
<dbReference type="EMBL" id="AYZH01000008">
    <property type="protein sequence ID" value="KRN02347.1"/>
    <property type="molecule type" value="Genomic_DNA"/>
</dbReference>
<dbReference type="InterPro" id="IPR054529">
    <property type="entry name" value="TcaA_2nd"/>
</dbReference>
<comment type="caution">
    <text evidence="5">The sequence shown here is derived from an EMBL/GenBank/DDBJ whole genome shotgun (WGS) entry which is preliminary data.</text>
</comment>
<dbReference type="InterPro" id="IPR059113">
    <property type="entry name" value="Znf_ribbon"/>
</dbReference>
<reference evidence="5 6" key="1">
    <citation type="journal article" date="2015" name="Genome Announc.">
        <title>Expanding the biotechnology potential of lactobacilli through comparative genomics of 213 strains and associated genera.</title>
        <authorList>
            <person name="Sun Z."/>
            <person name="Harris H.M."/>
            <person name="McCann A."/>
            <person name="Guo C."/>
            <person name="Argimon S."/>
            <person name="Zhang W."/>
            <person name="Yang X."/>
            <person name="Jeffery I.B."/>
            <person name="Cooney J.C."/>
            <person name="Kagawa T.F."/>
            <person name="Liu W."/>
            <person name="Song Y."/>
            <person name="Salvetti E."/>
            <person name="Wrobel A."/>
            <person name="Rasinkangas P."/>
            <person name="Parkhill J."/>
            <person name="Rea M.C."/>
            <person name="O'Sullivan O."/>
            <person name="Ritari J."/>
            <person name="Douillard F.P."/>
            <person name="Paul Ross R."/>
            <person name="Yang R."/>
            <person name="Briner A.E."/>
            <person name="Felis G.E."/>
            <person name="de Vos W.M."/>
            <person name="Barrangou R."/>
            <person name="Klaenhammer T.R."/>
            <person name="Caufield P.W."/>
            <person name="Cui Y."/>
            <person name="Zhang H."/>
            <person name="O'Toole P.W."/>
        </authorList>
    </citation>
    <scope>NUCLEOTIDE SEQUENCE [LARGE SCALE GENOMIC DNA]</scope>
    <source>
        <strain evidence="5 6">DSM 21775</strain>
    </source>
</reference>
<accession>A0A0R2DH59</accession>
<gene>
    <name evidence="5" type="ORF">FD13_GL002029</name>
</gene>
<sequence length="386" mass="43208">MNLMKECPNCHQPVTPGSTFCDHCGYDLRQAQSTVAPDATPETAEPHRRRNGKGNRRKLLKFRKKKTGKPAKKGRWFKRIIWSVIAIAGVIVLILALSFYNKQAGKDKQIDNMADMITGNQSDDLAKVLLSDNPNLKIDGDTVQPFLTYARTHPKYIDSMKASLKQSGETTDQIFKLVTDGHNFLIFPIYKLRVTTLHPTVATNVDNATIVANGVDLVTSKSDHYVYKAGPLFPGHYKFKLSGSRSKASQSVNLISNGDNDRQIDLIAKSLKAEKSSSNDSDSNNDNATNNSQIQQPTGDNTKASDYTDQDDVDDDQQDAIDAVSDEFDYPEDDFDFKVSEPYTDVYQVKVYDNANDHSLFGTYRYDDIHNVYSEYNTDTGKFDPA</sequence>
<evidence type="ECO:0000313" key="6">
    <source>
        <dbReference type="Proteomes" id="UP000051589"/>
    </source>
</evidence>
<keyword evidence="2" id="KW-1133">Transmembrane helix</keyword>
<dbReference type="Pfam" id="PF22813">
    <property type="entry name" value="TcaA_2nd"/>
    <property type="match status" value="1"/>
</dbReference>
<feature type="domain" description="TcaA second" evidence="4">
    <location>
        <begin position="106"/>
        <end position="194"/>
    </location>
</feature>